<accession>A0A2U1D8Z2</accession>
<keyword evidence="5" id="KW-1185">Reference proteome</keyword>
<evidence type="ECO:0000313" key="5">
    <source>
        <dbReference type="Proteomes" id="UP000245433"/>
    </source>
</evidence>
<dbReference type="AlphaFoldDB" id="A0A2U1D8Z2"/>
<evidence type="ECO:0000256" key="1">
    <source>
        <dbReference type="ARBA" id="ARBA00022676"/>
    </source>
</evidence>
<dbReference type="EMBL" id="QEKT01000005">
    <property type="protein sequence ID" value="PVY84145.1"/>
    <property type="molecule type" value="Genomic_DNA"/>
</dbReference>
<dbReference type="PANTHER" id="PTHR12526">
    <property type="entry name" value="GLYCOSYLTRANSFERASE"/>
    <property type="match status" value="1"/>
</dbReference>
<reference evidence="4 5" key="1">
    <citation type="submission" date="2018-04" db="EMBL/GenBank/DDBJ databases">
        <title>Genomic Encyclopedia of Type Strains, Phase IV (KMG-IV): sequencing the most valuable type-strain genomes for metagenomic binning, comparative biology and taxonomic classification.</title>
        <authorList>
            <person name="Goeker M."/>
        </authorList>
    </citation>
    <scope>NUCLEOTIDE SEQUENCE [LARGE SCALE GENOMIC DNA]</scope>
    <source>
        <strain evidence="4 5">DSM 28795</strain>
    </source>
</reference>
<name>A0A2U1D8Z2_9LACO</name>
<keyword evidence="1" id="KW-0328">Glycosyltransferase</keyword>
<protein>
    <submittedName>
        <fullName evidence="4">Glycosyltransferase involved in cell wall biosynthesis</fullName>
    </submittedName>
</protein>
<evidence type="ECO:0000259" key="3">
    <source>
        <dbReference type="Pfam" id="PF00534"/>
    </source>
</evidence>
<dbReference type="Pfam" id="PF00534">
    <property type="entry name" value="Glycos_transf_1"/>
    <property type="match status" value="1"/>
</dbReference>
<evidence type="ECO:0000313" key="4">
    <source>
        <dbReference type="EMBL" id="PVY84145.1"/>
    </source>
</evidence>
<proteinExistence type="predicted"/>
<dbReference type="SUPFAM" id="SSF53756">
    <property type="entry name" value="UDP-Glycosyltransferase/glycogen phosphorylase"/>
    <property type="match status" value="1"/>
</dbReference>
<dbReference type="OrthoDB" id="9765175at2"/>
<gene>
    <name evidence="4" type="ORF">C7384_10522</name>
</gene>
<feature type="domain" description="Glycosyl transferase family 1" evidence="3">
    <location>
        <begin position="293"/>
        <end position="430"/>
    </location>
</feature>
<keyword evidence="2 4" id="KW-0808">Transferase</keyword>
<organism evidence="4 5">
    <name type="scientific">Convivina intestini</name>
    <dbReference type="NCBI Taxonomy" id="1505726"/>
    <lineage>
        <taxon>Bacteria</taxon>
        <taxon>Bacillati</taxon>
        <taxon>Bacillota</taxon>
        <taxon>Bacilli</taxon>
        <taxon>Lactobacillales</taxon>
        <taxon>Lactobacillaceae</taxon>
        <taxon>Convivina</taxon>
    </lineage>
</organism>
<dbReference type="PANTHER" id="PTHR12526:SF629">
    <property type="entry name" value="TEICHURONIC ACID BIOSYNTHESIS GLYCOSYLTRANSFERASE TUAH-RELATED"/>
    <property type="match status" value="1"/>
</dbReference>
<dbReference type="Proteomes" id="UP000245433">
    <property type="component" value="Unassembled WGS sequence"/>
</dbReference>
<sequence length="482" mass="55156">MNIFINKGMGHGNSGVEHAQFYRAARFRQKNIPFKLVFTDLLPELHQHMQEWHLAEDEVIGMYDYLLSDDPDQYLKTGLIEKFSFQEDSLWDLTNTQRRQVRQTTGKYQETIIRDKRYSDEKKIYIVDDSRIFLENGDHKISWHFREVPSRGKVPTNIHLNNFRGNDYLFETFEELVTFFLGELENSFDKNIYFIDRGNENEEALVRAKKKGADFKIVDIVHAAHLVEFQNGHPLFNNFYQYMFDHFDTMDAVITATKLQRDAMKDDLKNQVVAVDLEKIHAIPVGGADINEPAHHWDGKEARFVTASRLHPEKHISQIVKAIAALRQDGLNATLAIYGSGADEKPLNDLITELNLGDYVAVKGLSQNVVKDLQAYDAFVSASYSEGFGLTYIEAISDALPIATYANLYGAQELVQDGVNGKLAEFSRQDSDEDQNVVNLTAAMRAIFDDYDQLSQGAHEVAHVYQSDRIADQWQKLVEELS</sequence>
<dbReference type="Gene3D" id="3.40.50.2000">
    <property type="entry name" value="Glycogen Phosphorylase B"/>
    <property type="match status" value="3"/>
</dbReference>
<comment type="caution">
    <text evidence="4">The sequence shown here is derived from an EMBL/GenBank/DDBJ whole genome shotgun (WGS) entry which is preliminary data.</text>
</comment>
<evidence type="ECO:0000256" key="2">
    <source>
        <dbReference type="ARBA" id="ARBA00022679"/>
    </source>
</evidence>
<dbReference type="GO" id="GO:0016757">
    <property type="term" value="F:glycosyltransferase activity"/>
    <property type="evidence" value="ECO:0007669"/>
    <property type="project" value="UniProtKB-KW"/>
</dbReference>
<dbReference type="RefSeq" id="WP_089938810.1">
    <property type="nucleotide sequence ID" value="NZ_CAKOEX010000004.1"/>
</dbReference>
<dbReference type="InterPro" id="IPR001296">
    <property type="entry name" value="Glyco_trans_1"/>
</dbReference>